<dbReference type="Proteomes" id="UP000461595">
    <property type="component" value="Unassembled WGS sequence"/>
</dbReference>
<dbReference type="OrthoDB" id="2237060at2"/>
<name>A0A7X3G8E7_9STRE</name>
<feature type="transmembrane region" description="Helical" evidence="1">
    <location>
        <begin position="142"/>
        <end position="162"/>
    </location>
</feature>
<feature type="transmembrane region" description="Helical" evidence="1">
    <location>
        <begin position="71"/>
        <end position="90"/>
    </location>
</feature>
<protein>
    <recommendedName>
        <fullName evidence="4">DUF2975 domain-containing protein</fullName>
    </recommendedName>
</protein>
<keyword evidence="1" id="KW-1133">Transmembrane helix</keyword>
<accession>A0A7X3G8E7</accession>
<evidence type="ECO:0000256" key="1">
    <source>
        <dbReference type="SAM" id="Phobius"/>
    </source>
</evidence>
<evidence type="ECO:0008006" key="4">
    <source>
        <dbReference type="Google" id="ProtNLM"/>
    </source>
</evidence>
<dbReference type="EMBL" id="WSRS01000039">
    <property type="protein sequence ID" value="MVX59043.1"/>
    <property type="molecule type" value="Genomic_DNA"/>
</dbReference>
<reference evidence="2 3" key="1">
    <citation type="submission" date="2019-12" db="EMBL/GenBank/DDBJ databases">
        <title>Microbes associate with the intestines of laboratory mice.</title>
        <authorList>
            <person name="Navarre W."/>
            <person name="Wong E."/>
        </authorList>
    </citation>
    <scope>NUCLEOTIDE SEQUENCE [LARGE SCALE GENOMIC DNA]</scope>
    <source>
        <strain evidence="2 3">NM51_B2-22</strain>
    </source>
</reference>
<evidence type="ECO:0000313" key="2">
    <source>
        <dbReference type="EMBL" id="MVX59043.1"/>
    </source>
</evidence>
<feature type="transmembrane region" description="Helical" evidence="1">
    <location>
        <begin position="7"/>
        <end position="27"/>
    </location>
</feature>
<gene>
    <name evidence="2" type="ORF">E5983_05205</name>
</gene>
<proteinExistence type="predicted"/>
<organism evidence="2 3">
    <name type="scientific">Streptococcus danieliae</name>
    <dbReference type="NCBI Taxonomy" id="747656"/>
    <lineage>
        <taxon>Bacteria</taxon>
        <taxon>Bacillati</taxon>
        <taxon>Bacillota</taxon>
        <taxon>Bacilli</taxon>
        <taxon>Lactobacillales</taxon>
        <taxon>Streptococcaceae</taxon>
        <taxon>Streptococcus</taxon>
    </lineage>
</organism>
<dbReference type="RefSeq" id="WP_160332848.1">
    <property type="nucleotide sequence ID" value="NZ_WSRS01000039.1"/>
</dbReference>
<evidence type="ECO:0000313" key="3">
    <source>
        <dbReference type="Proteomes" id="UP000461595"/>
    </source>
</evidence>
<keyword evidence="1" id="KW-0812">Transmembrane</keyword>
<feature type="transmembrane region" description="Helical" evidence="1">
    <location>
        <begin position="102"/>
        <end position="122"/>
    </location>
</feature>
<sequence>MKKKPVFLYVLLGFSTLGVLMSIYGYVQIPNLIKTWNEILKDEAILQQIGGVDTVKLQLATFEWARSLPSLSMTLLTTVLFAISVFFLFVKKDVVKSTYTYLAMRLAVFVSWMVSVLVSNRMAQSIVKNKEALEGVLGANKMTVIGYAVLTILFSAIAYYSLRRYQKAVEEEVLDAEVL</sequence>
<comment type="caution">
    <text evidence="2">The sequence shown here is derived from an EMBL/GenBank/DDBJ whole genome shotgun (WGS) entry which is preliminary data.</text>
</comment>
<keyword evidence="1" id="KW-0472">Membrane</keyword>
<dbReference type="AlphaFoldDB" id="A0A7X3G8E7"/>